<sequence>QLLIECIYFVTNVKNHVVDPLRIVDFNPTRDRQKLLREQGVLGQVFDLLRAPFLPRQGTSEMPPLLNSPQELTESRNEVFQKMFQLCYSLLRYSQVGYRKNQEFLAEKFDQIQEQIGFNLLAEDTMTAVLHNNPKLLEKYVKTPHVERFVELVRNNRCGKFLDYLADLCVCKGEANKKIQELICNSVLSEKNRDIFMKTEMAFPHSEDGKSDIYICWEETFIRGSCKSLVSCAHSQVDEDKEMIDYYRHQLGLLAQMCQDQQYLAIDPPPERKLLNLSSELPIGLVLQCIADNRLPCDIRASFARLMLHLHVVRGSPVTAVRHARLWRDIPEEVSVKQYSNAMEDSIRTKHLKNMCTIVEEYLEGLKKKIVIGEPVLKDSAGYCDENRLTFEIVTLARALAQFGFYSFSDLLKLAQNLLAITDSNPKPISNH</sequence>
<dbReference type="WBParaSite" id="PS1159_v2.g10806.t1">
    <property type="protein sequence ID" value="PS1159_v2.g10806.t1"/>
    <property type="gene ID" value="PS1159_v2.g10806"/>
</dbReference>
<name>A0AC35EUE8_9BILA</name>
<evidence type="ECO:0000313" key="1">
    <source>
        <dbReference type="Proteomes" id="UP000887580"/>
    </source>
</evidence>
<organism evidence="1 2">
    <name type="scientific">Panagrolaimus sp. PS1159</name>
    <dbReference type="NCBI Taxonomy" id="55785"/>
    <lineage>
        <taxon>Eukaryota</taxon>
        <taxon>Metazoa</taxon>
        <taxon>Ecdysozoa</taxon>
        <taxon>Nematoda</taxon>
        <taxon>Chromadorea</taxon>
        <taxon>Rhabditida</taxon>
        <taxon>Tylenchina</taxon>
        <taxon>Panagrolaimomorpha</taxon>
        <taxon>Panagrolaimoidea</taxon>
        <taxon>Panagrolaimidae</taxon>
        <taxon>Panagrolaimus</taxon>
    </lineage>
</organism>
<reference evidence="2" key="1">
    <citation type="submission" date="2022-11" db="UniProtKB">
        <authorList>
            <consortium name="WormBaseParasite"/>
        </authorList>
    </citation>
    <scope>IDENTIFICATION</scope>
</reference>
<dbReference type="Proteomes" id="UP000887580">
    <property type="component" value="Unplaced"/>
</dbReference>
<evidence type="ECO:0000313" key="2">
    <source>
        <dbReference type="WBParaSite" id="PS1159_v2.g10806.t1"/>
    </source>
</evidence>
<accession>A0AC35EUE8</accession>
<proteinExistence type="predicted"/>
<protein>
    <submittedName>
        <fullName evidence="2">Inositol 1,4,5-trisphosphate receptor</fullName>
    </submittedName>
</protein>